<protein>
    <submittedName>
        <fullName evidence="6">Chaperonin CPN60-like 2, mitochondrial</fullName>
    </submittedName>
</protein>
<dbReference type="Gene3D" id="1.10.560.10">
    <property type="entry name" value="GroEL-like equatorial domain"/>
    <property type="match status" value="1"/>
</dbReference>
<dbReference type="SUPFAM" id="SSF54849">
    <property type="entry name" value="GroEL-intermediate domain like"/>
    <property type="match status" value="1"/>
</dbReference>
<keyword evidence="2" id="KW-0547">Nucleotide-binding</keyword>
<dbReference type="NCBIfam" id="NF009487">
    <property type="entry name" value="PRK12849.1"/>
    <property type="match status" value="1"/>
</dbReference>
<dbReference type="CDD" id="cd03344">
    <property type="entry name" value="GroEL"/>
    <property type="match status" value="1"/>
</dbReference>
<dbReference type="Pfam" id="PF00118">
    <property type="entry name" value="Cpn60_TCP1"/>
    <property type="match status" value="1"/>
</dbReference>
<dbReference type="InterPro" id="IPR027410">
    <property type="entry name" value="TCP-1-like_intermed_sf"/>
</dbReference>
<dbReference type="InterPro" id="IPR018370">
    <property type="entry name" value="Chaperonin_Cpn60_CS"/>
</dbReference>
<dbReference type="InterPro" id="IPR002423">
    <property type="entry name" value="Cpn60/GroEL/TCP-1"/>
</dbReference>
<evidence type="ECO:0000256" key="4">
    <source>
        <dbReference type="ARBA" id="ARBA00023186"/>
    </source>
</evidence>
<dbReference type="FunFam" id="3.50.7.10:FF:000001">
    <property type="entry name" value="60 kDa chaperonin"/>
    <property type="match status" value="1"/>
</dbReference>
<evidence type="ECO:0000256" key="1">
    <source>
        <dbReference type="ARBA" id="ARBA00006607"/>
    </source>
</evidence>
<name>A0A1E5W768_9POAL</name>
<dbReference type="InterPro" id="IPR027413">
    <property type="entry name" value="GROEL-like_equatorial_sf"/>
</dbReference>
<dbReference type="GO" id="GO:0005524">
    <property type="term" value="F:ATP binding"/>
    <property type="evidence" value="ECO:0007669"/>
    <property type="project" value="UniProtKB-KW"/>
</dbReference>
<accession>A0A1E5W768</accession>
<evidence type="ECO:0000313" key="6">
    <source>
        <dbReference type="EMBL" id="OEL33080.1"/>
    </source>
</evidence>
<dbReference type="Gene3D" id="3.30.260.10">
    <property type="entry name" value="TCP-1-like chaperonin intermediate domain"/>
    <property type="match status" value="1"/>
</dbReference>
<dbReference type="GO" id="GO:0042026">
    <property type="term" value="P:protein refolding"/>
    <property type="evidence" value="ECO:0007669"/>
    <property type="project" value="InterPro"/>
</dbReference>
<dbReference type="NCBIfam" id="NF000592">
    <property type="entry name" value="PRK00013.1"/>
    <property type="match status" value="1"/>
</dbReference>
<dbReference type="GO" id="GO:0140662">
    <property type="term" value="F:ATP-dependent protein folding chaperone"/>
    <property type="evidence" value="ECO:0007669"/>
    <property type="project" value="InterPro"/>
</dbReference>
<dbReference type="InterPro" id="IPR001844">
    <property type="entry name" value="Cpn60/GroEL"/>
</dbReference>
<dbReference type="Proteomes" id="UP000095767">
    <property type="component" value="Unassembled WGS sequence"/>
</dbReference>
<dbReference type="EMBL" id="LWDX02019881">
    <property type="protein sequence ID" value="OEL33080.1"/>
    <property type="molecule type" value="Genomic_DNA"/>
</dbReference>
<proteinExistence type="inferred from homology"/>
<keyword evidence="4" id="KW-0143">Chaperone</keyword>
<evidence type="ECO:0000256" key="2">
    <source>
        <dbReference type="ARBA" id="ARBA00022741"/>
    </source>
</evidence>
<gene>
    <name evidence="6" type="ORF">BAE44_0005894</name>
</gene>
<keyword evidence="3" id="KW-0067">ATP-binding</keyword>
<comment type="similarity">
    <text evidence="1 5">Belongs to the chaperonin (HSP60) family.</text>
</comment>
<dbReference type="OrthoDB" id="1733909at2759"/>
<reference evidence="6 7" key="1">
    <citation type="submission" date="2016-09" db="EMBL/GenBank/DDBJ databases">
        <title>The draft genome of Dichanthelium oligosanthes: A C3 panicoid grass species.</title>
        <authorList>
            <person name="Studer A.J."/>
            <person name="Schnable J.C."/>
            <person name="Brutnell T.P."/>
        </authorList>
    </citation>
    <scope>NUCLEOTIDE SEQUENCE [LARGE SCALE GENOMIC DNA]</scope>
    <source>
        <strain evidence="7">cv. Kellogg 1175</strain>
        <tissue evidence="6">Leaf</tissue>
    </source>
</reference>
<dbReference type="SUPFAM" id="SSF48592">
    <property type="entry name" value="GroEL equatorial domain-like"/>
    <property type="match status" value="1"/>
</dbReference>
<dbReference type="PANTHER" id="PTHR45633">
    <property type="entry name" value="60 KDA HEAT SHOCK PROTEIN, MITOCHONDRIAL"/>
    <property type="match status" value="1"/>
</dbReference>
<evidence type="ECO:0000256" key="5">
    <source>
        <dbReference type="RuleBase" id="RU000418"/>
    </source>
</evidence>
<organism evidence="6 7">
    <name type="scientific">Dichanthelium oligosanthes</name>
    <dbReference type="NCBI Taxonomy" id="888268"/>
    <lineage>
        <taxon>Eukaryota</taxon>
        <taxon>Viridiplantae</taxon>
        <taxon>Streptophyta</taxon>
        <taxon>Embryophyta</taxon>
        <taxon>Tracheophyta</taxon>
        <taxon>Spermatophyta</taxon>
        <taxon>Magnoliopsida</taxon>
        <taxon>Liliopsida</taxon>
        <taxon>Poales</taxon>
        <taxon>Poaceae</taxon>
        <taxon>PACMAD clade</taxon>
        <taxon>Panicoideae</taxon>
        <taxon>Panicodae</taxon>
        <taxon>Paniceae</taxon>
        <taxon>Dichantheliinae</taxon>
        <taxon>Dichanthelium</taxon>
    </lineage>
</organism>
<dbReference type="Gene3D" id="3.50.7.10">
    <property type="entry name" value="GroEL"/>
    <property type="match status" value="1"/>
</dbReference>
<dbReference type="STRING" id="888268.A0A1E5W768"/>
<sequence>MYRAAASAISRSSSALRKQLARGGRGEPQRLWARGYAAKEVAFGIGARAAMLQGVNDLADAVKVTMGPKGRTVIIEGSYKGPKITKDGVTVAKSVEFADSAKNVGANLVKQVADATNKAAGDGTTCATVLTQAILMEGCKAVAAGVNVMDLRNGINKAINSITGHLKSKAWKINSTEEINQVATISANGEKEIGDLISKAMEKVGKDGVITIVDGQTLDNELEAVQGMKLSRGYISPYFVNDEKTQKCEMENPLILIHDKKISNMNSLLPVLEISIKNRRPLLIVAEDVEGEALSMLVLNKHRAGLKVCAVKAPGFGDNRRHNLDDMAVMTGGEVTVSLDDTIILDGGGDKQQIEERCQQLRESIDTSTAMFDKEKAQERLSKLSGGVAVLKIGGASEAEVGEKKDRVTDALNAAKAAVEEGIVPGGGVALLYATKELDNISTANEDEKIGVQIIKNALKAPLMTISANAGIDGAIVIGKLIEQDDLSLGYDAARGEYVDMIKAGIIDPVKVIRTALQDAASVALLMTTTEAAVSELPATKARIASRMPQMGGMDF</sequence>
<evidence type="ECO:0000313" key="7">
    <source>
        <dbReference type="Proteomes" id="UP000095767"/>
    </source>
</evidence>
<comment type="caution">
    <text evidence="6">The sequence shown here is derived from an EMBL/GenBank/DDBJ whole genome shotgun (WGS) entry which is preliminary data.</text>
</comment>
<dbReference type="PROSITE" id="PS00296">
    <property type="entry name" value="CHAPERONINS_CPN60"/>
    <property type="match status" value="1"/>
</dbReference>
<dbReference type="InterPro" id="IPR027409">
    <property type="entry name" value="GroEL-like_apical_dom_sf"/>
</dbReference>
<evidence type="ECO:0000256" key="3">
    <source>
        <dbReference type="ARBA" id="ARBA00022840"/>
    </source>
</evidence>
<dbReference type="AlphaFoldDB" id="A0A1E5W768"/>
<keyword evidence="7" id="KW-1185">Reference proteome</keyword>
<dbReference type="PRINTS" id="PR00298">
    <property type="entry name" value="CHAPERONIN60"/>
</dbReference>
<dbReference type="SUPFAM" id="SSF52029">
    <property type="entry name" value="GroEL apical domain-like"/>
    <property type="match status" value="1"/>
</dbReference>